<evidence type="ECO:0000256" key="10">
    <source>
        <dbReference type="ARBA" id="ARBA00061949"/>
    </source>
</evidence>
<dbReference type="SUPFAM" id="SSF144232">
    <property type="entry name" value="HIT/MYND zinc finger-like"/>
    <property type="match status" value="1"/>
</dbReference>
<feature type="compositionally biased region" description="Basic and acidic residues" evidence="14">
    <location>
        <begin position="287"/>
        <end position="301"/>
    </location>
</feature>
<keyword evidence="7" id="KW-0832">Ubl conjugation</keyword>
<feature type="region of interest" description="Disordered" evidence="14">
    <location>
        <begin position="388"/>
        <end position="409"/>
    </location>
</feature>
<evidence type="ECO:0000256" key="5">
    <source>
        <dbReference type="ARBA" id="ARBA00022771"/>
    </source>
</evidence>
<comment type="similarity">
    <text evidence="9">Belongs to the BCD1 family.</text>
</comment>
<evidence type="ECO:0000256" key="3">
    <source>
        <dbReference type="ARBA" id="ARBA00022553"/>
    </source>
</evidence>
<evidence type="ECO:0000256" key="4">
    <source>
        <dbReference type="ARBA" id="ARBA00022723"/>
    </source>
</evidence>
<evidence type="ECO:0000256" key="11">
    <source>
        <dbReference type="ARBA" id="ARBA00068630"/>
    </source>
</evidence>
<feature type="compositionally biased region" description="Acidic residues" evidence="14">
    <location>
        <begin position="302"/>
        <end position="319"/>
    </location>
</feature>
<feature type="domain" description="HIT-type" evidence="15">
    <location>
        <begin position="32"/>
        <end position="66"/>
    </location>
</feature>
<evidence type="ECO:0000256" key="1">
    <source>
        <dbReference type="ARBA" id="ARBA00022499"/>
    </source>
</evidence>
<dbReference type="Pfam" id="PF04438">
    <property type="entry name" value="zf-HIT"/>
    <property type="match status" value="1"/>
</dbReference>
<accession>W5ULU1</accession>
<evidence type="ECO:0000256" key="2">
    <source>
        <dbReference type="ARBA" id="ARBA00022517"/>
    </source>
</evidence>
<evidence type="ECO:0000259" key="15">
    <source>
        <dbReference type="PROSITE" id="PS51083"/>
    </source>
</evidence>
<keyword evidence="1" id="KW-1017">Isopeptide bond</keyword>
<dbReference type="Gene3D" id="3.30.60.190">
    <property type="match status" value="1"/>
</dbReference>
<dbReference type="CDD" id="cd23023">
    <property type="entry name" value="zf-HIT_BCD1"/>
    <property type="match status" value="1"/>
</dbReference>
<keyword evidence="6" id="KW-0862">Zinc</keyword>
<comment type="subunit">
    <text evidence="10">Interacts with FBL, SNU13, NOP58, NUFIP1, RUVBL1, RUVBL2 and TAF9. Interacts (via HIT-type zinc finger) with the RUVBL1/RUVBL2 complex in the presence of ADP.</text>
</comment>
<keyword evidence="5 13" id="KW-0863">Zinc-finger</keyword>
<evidence type="ECO:0000256" key="14">
    <source>
        <dbReference type="SAM" id="MobiDB-lite"/>
    </source>
</evidence>
<dbReference type="GO" id="GO:0005634">
    <property type="term" value="C:nucleus"/>
    <property type="evidence" value="ECO:0007669"/>
    <property type="project" value="TreeGrafter"/>
</dbReference>
<evidence type="ECO:0000256" key="8">
    <source>
        <dbReference type="ARBA" id="ARBA00049598"/>
    </source>
</evidence>
<evidence type="ECO:0000256" key="13">
    <source>
        <dbReference type="PROSITE-ProRule" id="PRU00453"/>
    </source>
</evidence>
<dbReference type="GO" id="GO:0070761">
    <property type="term" value="C:pre-snoRNP complex"/>
    <property type="evidence" value="ECO:0007669"/>
    <property type="project" value="TreeGrafter"/>
</dbReference>
<dbReference type="InterPro" id="IPR057721">
    <property type="entry name" value="BCD1_alpha/beta"/>
</dbReference>
<keyword evidence="4" id="KW-0479">Metal-binding</keyword>
<feature type="compositionally biased region" description="Low complexity" evidence="14">
    <location>
        <begin position="273"/>
        <end position="286"/>
    </location>
</feature>
<reference evidence="16" key="1">
    <citation type="journal article" date="2012" name="BMC Genomics">
        <title>Efficient assembly and annotation of the transcriptome of catfish by RNA-Seq analysis of a doubled haploid homozygote.</title>
        <authorList>
            <person name="Liu S."/>
            <person name="Zhang Y."/>
            <person name="Zhou Z."/>
            <person name="Waldbieser G."/>
            <person name="Sun F."/>
            <person name="Lu J."/>
            <person name="Zhang J."/>
            <person name="Jiang Y."/>
            <person name="Zhang H."/>
            <person name="Wang X."/>
            <person name="Rajendran K.V."/>
            <person name="Khoo L."/>
            <person name="Kucuktas H."/>
            <person name="Peatman E."/>
            <person name="Liu Z."/>
        </authorList>
    </citation>
    <scope>NUCLEOTIDE SEQUENCE</scope>
    <source>
        <tissue evidence="16">Mixed</tissue>
    </source>
</reference>
<protein>
    <recommendedName>
        <fullName evidence="11">Box C/D snoRNA protein 1</fullName>
    </recommendedName>
    <alternativeName>
        <fullName evidence="12">Zinc finger HIT domain-containing protein 6</fullName>
    </alternativeName>
</protein>
<gene>
    <name evidence="16" type="primary">Znhit6</name>
</gene>
<dbReference type="PANTHER" id="PTHR13483">
    <property type="entry name" value="BOX C_D SNORNA PROTEIN 1-RELATED"/>
    <property type="match status" value="1"/>
</dbReference>
<keyword evidence="2" id="KW-0690">Ribosome biogenesis</keyword>
<dbReference type="Pfam" id="PF25790">
    <property type="entry name" value="BCD1"/>
    <property type="match status" value="1"/>
</dbReference>
<organism evidence="16">
    <name type="scientific">Ictalurus punctatus</name>
    <name type="common">Channel catfish</name>
    <name type="synonym">Silurus punctatus</name>
    <dbReference type="NCBI Taxonomy" id="7998"/>
    <lineage>
        <taxon>Eukaryota</taxon>
        <taxon>Metazoa</taxon>
        <taxon>Chordata</taxon>
        <taxon>Craniata</taxon>
        <taxon>Vertebrata</taxon>
        <taxon>Euteleostomi</taxon>
        <taxon>Actinopterygii</taxon>
        <taxon>Neopterygii</taxon>
        <taxon>Teleostei</taxon>
        <taxon>Ostariophysi</taxon>
        <taxon>Siluriformes</taxon>
        <taxon>Ictaluridae</taxon>
        <taxon>Ictalurus</taxon>
    </lineage>
</organism>
<dbReference type="AlphaFoldDB" id="W5ULU1"/>
<evidence type="ECO:0000313" key="16">
    <source>
        <dbReference type="EMBL" id="AHH42906.1"/>
    </source>
</evidence>
<dbReference type="GO" id="GO:0048254">
    <property type="term" value="P:snoRNA localization"/>
    <property type="evidence" value="ECO:0007669"/>
    <property type="project" value="TreeGrafter"/>
</dbReference>
<dbReference type="PROSITE" id="PS51083">
    <property type="entry name" value="ZF_HIT"/>
    <property type="match status" value="1"/>
</dbReference>
<dbReference type="GO" id="GO:0000463">
    <property type="term" value="P:maturation of LSU-rRNA from tricistronic rRNA transcript (SSU-rRNA, 5.8S rRNA, LSU-rRNA)"/>
    <property type="evidence" value="ECO:0007669"/>
    <property type="project" value="TreeGrafter"/>
</dbReference>
<name>W5ULU1_ICTPU</name>
<dbReference type="InterPro" id="IPR051639">
    <property type="entry name" value="BCD1"/>
</dbReference>
<dbReference type="FunFam" id="3.30.60.190:FF:000001">
    <property type="entry name" value="box C/D snoRNA protein 1"/>
    <property type="match status" value="1"/>
</dbReference>
<dbReference type="EMBL" id="JT418939">
    <property type="protein sequence ID" value="AHH42906.1"/>
    <property type="molecule type" value="mRNA"/>
</dbReference>
<evidence type="ECO:0000256" key="9">
    <source>
        <dbReference type="ARBA" id="ARBA00049654"/>
    </source>
</evidence>
<sequence length="409" mass="46693">MWDAAFLQNKLDMDLSEEERRGLKRKISLTSCDVCEAEEAKYRCPNCLKCSCSLPCVKQHKFRSGCSGVRDRTTFVPLSHFSDLHLLNDYRFLEETGRVAERPNRDALLRTRSRHSFRVMLLLRNARAAKVNLKILPKSFSRGRENTSMYNKIERKLYWHLKLIFPQSDAEYSTRVPEDRVLEKILSDYVHPTESDPVKRQNLKTYVLTPLDQLSVFMKSEQRLPNSLNYHELDLKKSLRENLAFKTVVEYPELHVVVKGHCEEYRTRIPDRGIISSRPSSSSEARGAPESHPARTEKETIAESELEEGEIQSEDEEDNNLNKTLNEPPHHLNDDDDDDLKNTAGSECHLPRPSSDNIDEDVEGHLGDLESPAVQNAVRLSSCLDDVTKQKSDSLEADVAPLPPPDGGI</sequence>
<proteinExistence type="evidence at transcript level"/>
<keyword evidence="3" id="KW-0597">Phosphoprotein</keyword>
<dbReference type="PANTHER" id="PTHR13483:SF3">
    <property type="entry name" value="BOX C_D SNORNA PROTEIN 1"/>
    <property type="match status" value="1"/>
</dbReference>
<feature type="region of interest" description="Disordered" evidence="14">
    <location>
        <begin position="269"/>
        <end position="370"/>
    </location>
</feature>
<evidence type="ECO:0000256" key="6">
    <source>
        <dbReference type="ARBA" id="ARBA00022833"/>
    </source>
</evidence>
<dbReference type="InterPro" id="IPR007529">
    <property type="entry name" value="Znf_HIT"/>
</dbReference>
<dbReference type="GO" id="GO:0000492">
    <property type="term" value="P:box C/D snoRNP assembly"/>
    <property type="evidence" value="ECO:0007669"/>
    <property type="project" value="TreeGrafter"/>
</dbReference>
<evidence type="ECO:0000256" key="12">
    <source>
        <dbReference type="ARBA" id="ARBA00077531"/>
    </source>
</evidence>
<comment type="function">
    <text evidence="8">Required for box C/D snoRNAs accumulation involved in snoRNA processing, snoRNA transport to the nucleolus and ribosome biogenesis.</text>
</comment>
<dbReference type="GO" id="GO:0008270">
    <property type="term" value="F:zinc ion binding"/>
    <property type="evidence" value="ECO:0007669"/>
    <property type="project" value="UniProtKB-UniRule"/>
</dbReference>
<evidence type="ECO:0000256" key="7">
    <source>
        <dbReference type="ARBA" id="ARBA00022843"/>
    </source>
</evidence>